<evidence type="ECO:0000313" key="2">
    <source>
        <dbReference type="EMBL" id="KUN21057.1"/>
    </source>
</evidence>
<evidence type="ECO:0000313" key="3">
    <source>
        <dbReference type="Proteomes" id="UP000053398"/>
    </source>
</evidence>
<keyword evidence="3" id="KW-1185">Reference proteome</keyword>
<protein>
    <submittedName>
        <fullName evidence="2">Uncharacterized protein</fullName>
    </submittedName>
</protein>
<feature type="compositionally biased region" description="Basic and acidic residues" evidence="1">
    <location>
        <begin position="37"/>
        <end position="48"/>
    </location>
</feature>
<dbReference type="Proteomes" id="UP000053398">
    <property type="component" value="Unassembled WGS sequence"/>
</dbReference>
<dbReference type="EMBL" id="LMWP01000031">
    <property type="protein sequence ID" value="KUN21057.1"/>
    <property type="molecule type" value="Genomic_DNA"/>
</dbReference>
<feature type="compositionally biased region" description="Low complexity" evidence="1">
    <location>
        <begin position="7"/>
        <end position="20"/>
    </location>
</feature>
<evidence type="ECO:0000256" key="1">
    <source>
        <dbReference type="SAM" id="MobiDB-lite"/>
    </source>
</evidence>
<feature type="region of interest" description="Disordered" evidence="1">
    <location>
        <begin position="1"/>
        <end position="67"/>
    </location>
</feature>
<name>A0A117QCN5_STRCK</name>
<accession>A0A117QCN5</accession>
<organism evidence="2 3">
    <name type="scientific">Streptomyces corchorusii</name>
    <name type="common">Streptomyces chibaensis</name>
    <dbReference type="NCBI Taxonomy" id="1903"/>
    <lineage>
        <taxon>Bacteria</taxon>
        <taxon>Bacillati</taxon>
        <taxon>Actinomycetota</taxon>
        <taxon>Actinomycetes</taxon>
        <taxon>Kitasatosporales</taxon>
        <taxon>Streptomycetaceae</taxon>
        <taxon>Streptomyces</taxon>
    </lineage>
</organism>
<sequence length="67" mass="6999">MEGAHSRQPGDPAKAAAARSRSPRQRQDTAAPGAGQRFRDALKGHLDSVGDESPASEPVGRDADFDA</sequence>
<proteinExistence type="predicted"/>
<dbReference type="RefSeq" id="WP_059265043.1">
    <property type="nucleotide sequence ID" value="NZ_KQ948361.1"/>
</dbReference>
<gene>
    <name evidence="2" type="ORF">AQJ11_28485</name>
</gene>
<reference evidence="2 3" key="1">
    <citation type="submission" date="2015-10" db="EMBL/GenBank/DDBJ databases">
        <title>Draft genome sequence of Streptomyces corchorusii DSM 40340, type strain for the species Streptomyces corchorusii.</title>
        <authorList>
            <person name="Ruckert C."/>
            <person name="Winkler A."/>
            <person name="Kalinowski J."/>
            <person name="Kampfer P."/>
            <person name="Glaeser S."/>
        </authorList>
    </citation>
    <scope>NUCLEOTIDE SEQUENCE [LARGE SCALE GENOMIC DNA]</scope>
    <source>
        <strain evidence="2 3">DSM 40340</strain>
    </source>
</reference>
<comment type="caution">
    <text evidence="2">The sequence shown here is derived from an EMBL/GenBank/DDBJ whole genome shotgun (WGS) entry which is preliminary data.</text>
</comment>
<dbReference type="AlphaFoldDB" id="A0A117QCN5"/>